<dbReference type="SMR" id="G4ZK48"/>
<dbReference type="KEGG" id="psoj:PHYSODRAFT_509463"/>
<accession>G4ZK48</accession>
<name>G4ZK48_PHYSP</name>
<dbReference type="InParanoid" id="G4ZK48"/>
<proteinExistence type="predicted"/>
<organism evidence="1 2">
    <name type="scientific">Phytophthora sojae (strain P6497)</name>
    <name type="common">Soybean stem and root rot agent</name>
    <name type="synonym">Phytophthora megasperma f. sp. glycines</name>
    <dbReference type="NCBI Taxonomy" id="1094619"/>
    <lineage>
        <taxon>Eukaryota</taxon>
        <taxon>Sar</taxon>
        <taxon>Stramenopiles</taxon>
        <taxon>Oomycota</taxon>
        <taxon>Peronosporomycetes</taxon>
        <taxon>Peronosporales</taxon>
        <taxon>Peronosporaceae</taxon>
        <taxon>Phytophthora</taxon>
    </lineage>
</organism>
<dbReference type="AlphaFoldDB" id="G4ZK48"/>
<reference evidence="1 2" key="1">
    <citation type="journal article" date="2006" name="Science">
        <title>Phytophthora genome sequences uncover evolutionary origins and mechanisms of pathogenesis.</title>
        <authorList>
            <person name="Tyler B.M."/>
            <person name="Tripathy S."/>
            <person name="Zhang X."/>
            <person name="Dehal P."/>
            <person name="Jiang R.H."/>
            <person name="Aerts A."/>
            <person name="Arredondo F.D."/>
            <person name="Baxter L."/>
            <person name="Bensasson D."/>
            <person name="Beynon J.L."/>
            <person name="Chapman J."/>
            <person name="Damasceno C.M."/>
            <person name="Dorrance A.E."/>
            <person name="Dou D."/>
            <person name="Dickerman A.W."/>
            <person name="Dubchak I.L."/>
            <person name="Garbelotto M."/>
            <person name="Gijzen M."/>
            <person name="Gordon S.G."/>
            <person name="Govers F."/>
            <person name="Grunwald N.J."/>
            <person name="Huang W."/>
            <person name="Ivors K.L."/>
            <person name="Jones R.W."/>
            <person name="Kamoun S."/>
            <person name="Krampis K."/>
            <person name="Lamour K.H."/>
            <person name="Lee M.K."/>
            <person name="McDonald W.H."/>
            <person name="Medina M."/>
            <person name="Meijer H.J."/>
            <person name="Nordberg E.K."/>
            <person name="Maclean D.J."/>
            <person name="Ospina-Giraldo M.D."/>
            <person name="Morris P.F."/>
            <person name="Phuntumart V."/>
            <person name="Putnam N.H."/>
            <person name="Rash S."/>
            <person name="Rose J.K."/>
            <person name="Sakihama Y."/>
            <person name="Salamov A.A."/>
            <person name="Savidor A."/>
            <person name="Scheuring C.F."/>
            <person name="Smith B.M."/>
            <person name="Sobral B.W."/>
            <person name="Terry A."/>
            <person name="Torto-Alalibo T.A."/>
            <person name="Win J."/>
            <person name="Xu Z."/>
            <person name="Zhang H."/>
            <person name="Grigoriev I.V."/>
            <person name="Rokhsar D.S."/>
            <person name="Boore J.L."/>
        </authorList>
    </citation>
    <scope>NUCLEOTIDE SEQUENCE [LARGE SCALE GENOMIC DNA]</scope>
    <source>
        <strain evidence="1 2">P6497</strain>
    </source>
</reference>
<gene>
    <name evidence="1" type="ORF">PHYSODRAFT_509463</name>
</gene>
<dbReference type="GeneID" id="20658994"/>
<dbReference type="RefSeq" id="XP_009528601.1">
    <property type="nucleotide sequence ID" value="XM_009530306.1"/>
</dbReference>
<sequence length="131" mass="14720">TTQAMDGAAANGHQDGVKWLHEHRSEGCTVAAMDGAAEHGHLKMHHSGDGQGGAARPFSSCAMASHSSFRRLHMLRHKQHSRSHFEVLLFLHSQFKQVCTAETVELAARHKDMRIHAWILSHYPQLRRVAW</sequence>
<evidence type="ECO:0000313" key="1">
    <source>
        <dbReference type="EMBL" id="EGZ14852.1"/>
    </source>
</evidence>
<evidence type="ECO:0000313" key="2">
    <source>
        <dbReference type="Proteomes" id="UP000002640"/>
    </source>
</evidence>
<protein>
    <submittedName>
        <fullName evidence="1">Uncharacterized protein</fullName>
    </submittedName>
</protein>
<dbReference type="EMBL" id="JH159155">
    <property type="protein sequence ID" value="EGZ14852.1"/>
    <property type="molecule type" value="Genomic_DNA"/>
</dbReference>
<feature type="non-terminal residue" evidence="1">
    <location>
        <position position="1"/>
    </location>
</feature>
<dbReference type="Proteomes" id="UP000002640">
    <property type="component" value="Unassembled WGS sequence"/>
</dbReference>
<keyword evidence="2" id="KW-1185">Reference proteome</keyword>